<keyword evidence="1" id="KW-0614">Plasmid</keyword>
<organism evidence="1 2">
    <name type="scientific">Sphingobium baderi</name>
    <dbReference type="NCBI Taxonomy" id="1332080"/>
    <lineage>
        <taxon>Bacteria</taxon>
        <taxon>Pseudomonadati</taxon>
        <taxon>Pseudomonadota</taxon>
        <taxon>Alphaproteobacteria</taxon>
        <taxon>Sphingomonadales</taxon>
        <taxon>Sphingomonadaceae</taxon>
        <taxon>Sphingobium</taxon>
    </lineage>
</organism>
<sequence length="188" mass="21610">MNKPQLTPEQHLKGQHHRLMMSALDFRHALSAATFLMQDVDWEIGRCTQEDRRRFKCYETSMVVSYGRPFSTARGMAAPFNWKHLGREFAMSAGETSLHEMLLEARNKTYAHSDGDHSDITAAIWRTDLGEGRTFDFLSVEGGELLLFDQAQVRAIHAFLWRVRNHVDRAVQRHPAPRDGLPVHLIEV</sequence>
<keyword evidence="2" id="KW-1185">Reference proteome</keyword>
<reference evidence="1 2" key="1">
    <citation type="submission" date="2015-11" db="EMBL/GenBank/DDBJ databases">
        <title>A Two-component Flavoprotein Monooxygenase System MeaXY Responsible for para-Hydroxylation of 2-Methyl-6-ethylaniline and 2,6-Diethylaniline in Sphingobium baderi DE-13.</title>
        <authorList>
            <person name="Cheng M."/>
            <person name="Meng Q."/>
            <person name="Yang Y."/>
            <person name="Chu C."/>
            <person name="Yan X."/>
            <person name="He J."/>
            <person name="Li S."/>
        </authorList>
    </citation>
    <scope>NUCLEOTIDE SEQUENCE [LARGE SCALE GENOMIC DNA]</scope>
    <source>
        <strain evidence="1 2">DE-13</strain>
        <plasmid evidence="2">Plasmid pDE1</plasmid>
    </source>
</reference>
<dbReference type="AlphaFoldDB" id="A0A0S3F5G1"/>
<accession>A0A0S3F5G1</accession>
<protein>
    <submittedName>
        <fullName evidence="1">Uncharacterized protein</fullName>
    </submittedName>
</protein>
<geneLocation type="plasmid" evidence="1 2">
    <name>pDE1</name>
</geneLocation>
<evidence type="ECO:0000313" key="2">
    <source>
        <dbReference type="Proteomes" id="UP000056968"/>
    </source>
</evidence>
<dbReference type="RefSeq" id="WP_062069214.1">
    <property type="nucleotide sequence ID" value="NZ_CP013265.1"/>
</dbReference>
<dbReference type="Proteomes" id="UP000056968">
    <property type="component" value="Plasmid pDE1"/>
</dbReference>
<name>A0A0S3F5G1_9SPHN</name>
<proteinExistence type="predicted"/>
<dbReference type="KEGG" id="sbd:ATN00_20450"/>
<gene>
    <name evidence="1" type="ORF">ATN00_20450</name>
</gene>
<dbReference type="OrthoDB" id="7856302at2"/>
<dbReference type="EMBL" id="CP013265">
    <property type="protein sequence ID" value="ALR22873.1"/>
    <property type="molecule type" value="Genomic_DNA"/>
</dbReference>
<evidence type="ECO:0000313" key="1">
    <source>
        <dbReference type="EMBL" id="ALR22873.1"/>
    </source>
</evidence>